<dbReference type="PANTHER" id="PTHR21621">
    <property type="entry name" value="RIBOSOMAL PROTEIN S6 MODIFICATION PROTEIN"/>
    <property type="match status" value="1"/>
</dbReference>
<protein>
    <submittedName>
        <fullName evidence="1">ATP-grasp ribosomal peptide maturase</fullName>
    </submittedName>
</protein>
<sequence length="320" mass="35950">MTVTEKRPVLVATEADDITADMVIGELNRRDVPVVRFNPADIGENLMVSARFGTCPAPVVGQVRTLSRTVDLTQVRSVYWRRPEWPSFPHLAPDDSRFAAAQVRYGLGGTLYAMDGPFWVNHPLRIAAADYKPAQLALAQRIGFTVPRTLVTNDPIEAREFIRSQGDAIFKSLRWTPYIRDGVTVTGWTDTVTPDEIDDSVRITPHLFQARVDKIADVRVLIVGRHTFAVRIESDLLDWRKDYSSLTYTVEHLPDQLDEALHAYLDRLALASGSFDLAVDQAGNYWWLELNPNGQWAWLETETGLPMSAAFADLLAQGDR</sequence>
<organism evidence="1 2">
    <name type="scientific">Streptomyces pulveraceus</name>
    <dbReference type="NCBI Taxonomy" id="68258"/>
    <lineage>
        <taxon>Bacteria</taxon>
        <taxon>Bacillati</taxon>
        <taxon>Actinomycetota</taxon>
        <taxon>Actinomycetes</taxon>
        <taxon>Kitasatosporales</taxon>
        <taxon>Streptomycetaceae</taxon>
        <taxon>Streptomyces</taxon>
    </lineage>
</organism>
<gene>
    <name evidence="1" type="primary">tgmB</name>
    <name evidence="1" type="ORF">ACFP1B_19905</name>
</gene>
<dbReference type="InterPro" id="IPR026449">
    <property type="entry name" value="GRASP_SAV_5884"/>
</dbReference>
<proteinExistence type="predicted"/>
<dbReference type="Gene3D" id="3.30.470.20">
    <property type="entry name" value="ATP-grasp fold, B domain"/>
    <property type="match status" value="1"/>
</dbReference>
<name>A0ABW1GNH8_9ACTN</name>
<dbReference type="RefSeq" id="WP_344509751.1">
    <property type="nucleotide sequence ID" value="NZ_BAAATU010000009.1"/>
</dbReference>
<dbReference type="NCBIfam" id="TIGR04187">
    <property type="entry name" value="GRASP_SAV_5884"/>
    <property type="match status" value="1"/>
</dbReference>
<evidence type="ECO:0000313" key="2">
    <source>
        <dbReference type="Proteomes" id="UP001596200"/>
    </source>
</evidence>
<reference evidence="2" key="1">
    <citation type="journal article" date="2019" name="Int. J. Syst. Evol. Microbiol.">
        <title>The Global Catalogue of Microorganisms (GCM) 10K type strain sequencing project: providing services to taxonomists for standard genome sequencing and annotation.</title>
        <authorList>
            <consortium name="The Broad Institute Genomics Platform"/>
            <consortium name="The Broad Institute Genome Sequencing Center for Infectious Disease"/>
            <person name="Wu L."/>
            <person name="Ma J."/>
        </authorList>
    </citation>
    <scope>NUCLEOTIDE SEQUENCE [LARGE SCALE GENOMIC DNA]</scope>
    <source>
        <strain evidence="2">JCM 4147</strain>
    </source>
</reference>
<evidence type="ECO:0000313" key="1">
    <source>
        <dbReference type="EMBL" id="MFC5915668.1"/>
    </source>
</evidence>
<dbReference type="PANTHER" id="PTHR21621:SF0">
    <property type="entry name" value="BETA-CITRYLGLUTAMATE SYNTHASE B-RELATED"/>
    <property type="match status" value="1"/>
</dbReference>
<keyword evidence="2" id="KW-1185">Reference proteome</keyword>
<dbReference type="Proteomes" id="UP001596200">
    <property type="component" value="Unassembled WGS sequence"/>
</dbReference>
<accession>A0ABW1GNH8</accession>
<dbReference type="SUPFAM" id="SSF56059">
    <property type="entry name" value="Glutathione synthetase ATP-binding domain-like"/>
    <property type="match status" value="1"/>
</dbReference>
<comment type="caution">
    <text evidence="1">The sequence shown here is derived from an EMBL/GenBank/DDBJ whole genome shotgun (WGS) entry which is preliminary data.</text>
</comment>
<dbReference type="EMBL" id="JBHSPU010000017">
    <property type="protein sequence ID" value="MFC5915668.1"/>
    <property type="molecule type" value="Genomic_DNA"/>
</dbReference>